<sequence length="380" mass="42055">MNSQPHGAFTACPPFSNSRKDLVGPEKTDRASILRWESEMLSQSFEDNFVRILTREAQVEASFHFSHVCFANCHAMDPIVRLLVLASSFTRLLFVIAQPANPISRITVVGVVFCDICSSNTFSRHSYFLPGVEVNVQCKFKAKSPKTTEQMTVSVNRTTDKYGVYKLEIPHVDGVDCVEGLAIESLCQASLMGSKSSACNVPGLKTSVNQISVKSKQDNLCIYSLNALSYRPSKRNATLCRNHEELLPSSFNSSKCIFPFPGFSFPWPLPSLPLPPLPPLSSLPFPPLPPLSSWPFPRLPYPNPPSLPFPFPPLPPFPPSPSLFNPPPPPAFNLGDPRTWIPNFPTLSPPPPPAFNLGDPRTWIPYIPPSPPRIPQRQTP</sequence>
<dbReference type="PANTHER" id="PTHR46995">
    <property type="entry name" value="OS09G0508200 PROTEIN"/>
    <property type="match status" value="1"/>
</dbReference>
<gene>
    <name evidence="2" type="ORF">TCM_008528</name>
</gene>
<keyword evidence="3" id="KW-1185">Reference proteome</keyword>
<evidence type="ECO:0000313" key="3">
    <source>
        <dbReference type="Proteomes" id="UP000026915"/>
    </source>
</evidence>
<dbReference type="HOGENOM" id="CLU_061681_0_0_1"/>
<dbReference type="AlphaFoldDB" id="A0A061E5X1"/>
<dbReference type="OMA" id="FECATSA"/>
<dbReference type="FunCoup" id="A0A061E5X1">
    <property type="interactions" value="478"/>
</dbReference>
<protein>
    <submittedName>
        <fullName evidence="2">Pollen Ole e 1 allergen and extensin family protein, putative</fullName>
    </submittedName>
</protein>
<dbReference type="Gramene" id="EOX99716">
    <property type="protein sequence ID" value="EOX99716"/>
    <property type="gene ID" value="TCM_008528"/>
</dbReference>
<accession>A0A061E5X1</accession>
<dbReference type="eggNOG" id="ENOG502QQGB">
    <property type="taxonomic scope" value="Eukaryota"/>
</dbReference>
<name>A0A061E5X1_THECC</name>
<dbReference type="EMBL" id="CM001880">
    <property type="protein sequence ID" value="EOX99716.1"/>
    <property type="molecule type" value="Genomic_DNA"/>
</dbReference>
<dbReference type="PANTHER" id="PTHR46995:SF6">
    <property type="entry name" value="POLLEN OLE E 1 ALLERGEN AND EXTENSIN FAMILY PROTEIN"/>
    <property type="match status" value="1"/>
</dbReference>
<evidence type="ECO:0000313" key="2">
    <source>
        <dbReference type="EMBL" id="EOX99716.1"/>
    </source>
</evidence>
<dbReference type="InParanoid" id="A0A061E5X1"/>
<feature type="region of interest" description="Disordered" evidence="1">
    <location>
        <begin position="1"/>
        <end position="23"/>
    </location>
</feature>
<proteinExistence type="predicted"/>
<dbReference type="Proteomes" id="UP000026915">
    <property type="component" value="Chromosome 2"/>
</dbReference>
<dbReference type="STRING" id="3641.A0A061E5X1"/>
<evidence type="ECO:0000256" key="1">
    <source>
        <dbReference type="SAM" id="MobiDB-lite"/>
    </source>
</evidence>
<reference evidence="2 3" key="1">
    <citation type="journal article" date="2013" name="Genome Biol.">
        <title>The genome sequence of the most widely cultivated cacao type and its use to identify candidate genes regulating pod color.</title>
        <authorList>
            <person name="Motamayor J.C."/>
            <person name="Mockaitis K."/>
            <person name="Schmutz J."/>
            <person name="Haiminen N."/>
            <person name="Iii D.L."/>
            <person name="Cornejo O."/>
            <person name="Findley S.D."/>
            <person name="Zheng P."/>
            <person name="Utro F."/>
            <person name="Royaert S."/>
            <person name="Saski C."/>
            <person name="Jenkins J."/>
            <person name="Podicheti R."/>
            <person name="Zhao M."/>
            <person name="Scheffler B.E."/>
            <person name="Stack J.C."/>
            <person name="Feltus F.A."/>
            <person name="Mustiga G.M."/>
            <person name="Amores F."/>
            <person name="Phillips W."/>
            <person name="Marelli J.P."/>
            <person name="May G.D."/>
            <person name="Shapiro H."/>
            <person name="Ma J."/>
            <person name="Bustamante C.D."/>
            <person name="Schnell R.J."/>
            <person name="Main D."/>
            <person name="Gilbert D."/>
            <person name="Parida L."/>
            <person name="Kuhn D.N."/>
        </authorList>
    </citation>
    <scope>NUCLEOTIDE SEQUENCE [LARGE SCALE GENOMIC DNA]</scope>
    <source>
        <strain evidence="3">cv. Matina 1-6</strain>
    </source>
</reference>
<organism evidence="2 3">
    <name type="scientific">Theobroma cacao</name>
    <name type="common">Cacao</name>
    <name type="synonym">Cocoa</name>
    <dbReference type="NCBI Taxonomy" id="3641"/>
    <lineage>
        <taxon>Eukaryota</taxon>
        <taxon>Viridiplantae</taxon>
        <taxon>Streptophyta</taxon>
        <taxon>Embryophyta</taxon>
        <taxon>Tracheophyta</taxon>
        <taxon>Spermatophyta</taxon>
        <taxon>Magnoliopsida</taxon>
        <taxon>eudicotyledons</taxon>
        <taxon>Gunneridae</taxon>
        <taxon>Pentapetalae</taxon>
        <taxon>rosids</taxon>
        <taxon>malvids</taxon>
        <taxon>Malvales</taxon>
        <taxon>Malvaceae</taxon>
        <taxon>Byttnerioideae</taxon>
        <taxon>Theobroma</taxon>
    </lineage>
</organism>
<dbReference type="Pfam" id="PF01190">
    <property type="entry name" value="Pollen_Ole_e_1"/>
    <property type="match status" value="1"/>
</dbReference>